<organism evidence="4 5">
    <name type="scientific">Klebsiella phage YMC16/01/N133_KPN_BP</name>
    <dbReference type="NCBI Taxonomy" id="2026102"/>
    <lineage>
        <taxon>Viruses</taxon>
        <taxon>Duplodnaviria</taxon>
        <taxon>Heunggongvirae</taxon>
        <taxon>Uroviricota</taxon>
        <taxon>Caudoviricetes</taxon>
        <taxon>Casjensviridae</taxon>
        <taxon>Seodaemunguvirus</taxon>
        <taxon>Seodaemunguvirus YMC16-01N133</taxon>
    </lineage>
</organism>
<keyword evidence="1 4" id="KW-0489">Methyltransferase</keyword>
<sequence>MAAYYNEWDKDTAQWLRELIKRGLIPDGYVDDRSIVDVHPDDLKEFTQCHFFAGIAGWPLALRMAGWPDSRPVWTGSPPCQPFSNAGKGLGADDPRHLAPAFARLVRECRPARLFGEQVSAAVKKDLWVDDLRTRLEAEGYAFGFSVLPAAGVGAPHKRERIYFGAGLLVYPDDERQPTASDSTRPADTVRSSSTPGGVADGSGFGPIWRWLSEHRAPQAIRGQATVGGESAFWAPRLRATGGVADANDERLERWVGMLQRPDELIAGTCGVAGGPAYSHNSFWDSADWLGCRDGKLRPVRPGSFPLAHGIPGRVVRLRAYGNAIVPPLAAEFILSFEEAIEDLIGSGRADLDELI</sequence>
<name>A0A248XD49_9CAUD</name>
<keyword evidence="5" id="KW-1185">Reference proteome</keyword>
<evidence type="ECO:0000256" key="1">
    <source>
        <dbReference type="ARBA" id="ARBA00022603"/>
    </source>
</evidence>
<dbReference type="EMBL" id="MF476925">
    <property type="protein sequence ID" value="ASW27629.1"/>
    <property type="molecule type" value="Genomic_DNA"/>
</dbReference>
<proteinExistence type="predicted"/>
<feature type="compositionally biased region" description="Polar residues" evidence="3">
    <location>
        <begin position="178"/>
        <end position="196"/>
    </location>
</feature>
<dbReference type="GO" id="GO:0032259">
    <property type="term" value="P:methylation"/>
    <property type="evidence" value="ECO:0007669"/>
    <property type="project" value="UniProtKB-KW"/>
</dbReference>
<dbReference type="InterPro" id="IPR001525">
    <property type="entry name" value="C5_MeTfrase"/>
</dbReference>
<dbReference type="InterPro" id="IPR029063">
    <property type="entry name" value="SAM-dependent_MTases_sf"/>
</dbReference>
<gene>
    <name evidence="4" type="ORF">KPNN133_010</name>
</gene>
<protein>
    <submittedName>
        <fullName evidence="4">Putative methyltransferase</fullName>
    </submittedName>
</protein>
<dbReference type="GO" id="GO:0008168">
    <property type="term" value="F:methyltransferase activity"/>
    <property type="evidence" value="ECO:0007669"/>
    <property type="project" value="UniProtKB-KW"/>
</dbReference>
<reference evidence="4 5" key="1">
    <citation type="submission" date="2017-07" db="EMBL/GenBank/DDBJ databases">
        <title>Complete Genome Sequence of the Klebsiella phage YMC16/01/N133_KPN_BP.</title>
        <authorList>
            <person name="Jeon J."/>
            <person name="Yong D."/>
            <person name="Lee K."/>
        </authorList>
    </citation>
    <scope>NUCLEOTIDE SEQUENCE [LARGE SCALE GENOMIC DNA]</scope>
</reference>
<evidence type="ECO:0000256" key="3">
    <source>
        <dbReference type="SAM" id="MobiDB-lite"/>
    </source>
</evidence>
<keyword evidence="2 4" id="KW-0808">Transferase</keyword>
<dbReference type="Proteomes" id="UP000221999">
    <property type="component" value="Segment"/>
</dbReference>
<dbReference type="SUPFAM" id="SSF53335">
    <property type="entry name" value="S-adenosyl-L-methionine-dependent methyltransferases"/>
    <property type="match status" value="1"/>
</dbReference>
<accession>A0A248XD49</accession>
<evidence type="ECO:0000313" key="4">
    <source>
        <dbReference type="EMBL" id="ASW27629.1"/>
    </source>
</evidence>
<evidence type="ECO:0000256" key="2">
    <source>
        <dbReference type="ARBA" id="ARBA00022679"/>
    </source>
</evidence>
<evidence type="ECO:0000313" key="5">
    <source>
        <dbReference type="Proteomes" id="UP000221999"/>
    </source>
</evidence>
<dbReference type="Pfam" id="PF00145">
    <property type="entry name" value="DNA_methylase"/>
    <property type="match status" value="1"/>
</dbReference>
<feature type="region of interest" description="Disordered" evidence="3">
    <location>
        <begin position="174"/>
        <end position="202"/>
    </location>
</feature>
<dbReference type="Gene3D" id="3.40.50.150">
    <property type="entry name" value="Vaccinia Virus protein VP39"/>
    <property type="match status" value="1"/>
</dbReference>